<dbReference type="SUPFAM" id="SSF51556">
    <property type="entry name" value="Metallo-dependent hydrolases"/>
    <property type="match status" value="1"/>
</dbReference>
<dbReference type="PANTHER" id="PTHR43569">
    <property type="entry name" value="AMIDOHYDROLASE"/>
    <property type="match status" value="1"/>
</dbReference>
<dbReference type="Gene3D" id="3.20.20.140">
    <property type="entry name" value="Metal-dependent hydrolases"/>
    <property type="match status" value="1"/>
</dbReference>
<sequence length="282" mass="31046">MTRTIDAHQHFWRTAAQEQPWRTDAHAALERDFLYDDLVPELDAAGVDATVVMQSVDEPAENDRLAEFAAEGRIAGIVAWLDVRSGTAALAELERRSLPKLSGVRCLVAKDPLHWLGDADVLALFRELAARGLAWDVVPITIDQVRAVTTLARAVPDLQIVVDHLGRPPLDTGGWDPWASHLTELAQSPNVAVKVSIGIDALTAWNAWDREAIRPYVEQVVAAFGPSRLMLGSNWPVVLLRASYRDAWTDLRSLAFDLVPDETGRAELLGGTAERVYHLGEV</sequence>
<reference evidence="3 4" key="1">
    <citation type="submission" date="2017-11" db="EMBL/GenBank/DDBJ databases">
        <title>Genomic Encyclopedia of Archaeal and Bacterial Type Strains, Phase II (KMG-II): From Individual Species to Whole Genera.</title>
        <authorList>
            <person name="Goeker M."/>
        </authorList>
    </citation>
    <scope>NUCLEOTIDE SEQUENCE [LARGE SCALE GENOMIC DNA]</scope>
    <source>
        <strain evidence="3 4">DSM 27393</strain>
    </source>
</reference>
<dbReference type="Pfam" id="PF04909">
    <property type="entry name" value="Amidohydro_2"/>
    <property type="match status" value="1"/>
</dbReference>
<dbReference type="AlphaFoldDB" id="A0A2M9CMA3"/>
<proteinExistence type="inferred from homology"/>
<dbReference type="GO" id="GO:0016787">
    <property type="term" value="F:hydrolase activity"/>
    <property type="evidence" value="ECO:0007669"/>
    <property type="project" value="InterPro"/>
</dbReference>
<dbReference type="Proteomes" id="UP000228758">
    <property type="component" value="Unassembled WGS sequence"/>
</dbReference>
<dbReference type="InterPro" id="IPR032466">
    <property type="entry name" value="Metal_Hydrolase"/>
</dbReference>
<comment type="caution">
    <text evidence="3">The sequence shown here is derived from an EMBL/GenBank/DDBJ whole genome shotgun (WGS) entry which is preliminary data.</text>
</comment>
<dbReference type="PANTHER" id="PTHR43569:SF2">
    <property type="entry name" value="AMIDOHYDROLASE-RELATED DOMAIN-CONTAINING PROTEIN"/>
    <property type="match status" value="1"/>
</dbReference>
<dbReference type="InterPro" id="IPR006680">
    <property type="entry name" value="Amidohydro-rel"/>
</dbReference>
<evidence type="ECO:0000256" key="1">
    <source>
        <dbReference type="ARBA" id="ARBA00038310"/>
    </source>
</evidence>
<dbReference type="EMBL" id="PGFF01000001">
    <property type="protein sequence ID" value="PJJ73031.1"/>
    <property type="molecule type" value="Genomic_DNA"/>
</dbReference>
<comment type="similarity">
    <text evidence="1">Belongs to the metallo-dependent hydrolases superfamily.</text>
</comment>
<gene>
    <name evidence="3" type="ORF">CLV46_2611</name>
</gene>
<feature type="domain" description="Amidohydrolase-related" evidence="2">
    <location>
        <begin position="5"/>
        <end position="279"/>
    </location>
</feature>
<evidence type="ECO:0000313" key="3">
    <source>
        <dbReference type="EMBL" id="PJJ73031.1"/>
    </source>
</evidence>
<keyword evidence="4" id="KW-1185">Reference proteome</keyword>
<evidence type="ECO:0000313" key="4">
    <source>
        <dbReference type="Proteomes" id="UP000228758"/>
    </source>
</evidence>
<name>A0A2M9CMA3_9MICO</name>
<evidence type="ECO:0000259" key="2">
    <source>
        <dbReference type="Pfam" id="PF04909"/>
    </source>
</evidence>
<dbReference type="RefSeq" id="WP_157802329.1">
    <property type="nucleotide sequence ID" value="NZ_PGFF01000001.1"/>
</dbReference>
<dbReference type="InterPro" id="IPR052350">
    <property type="entry name" value="Metallo-dep_Lactonases"/>
</dbReference>
<protein>
    <submittedName>
        <fullName evidence="3">L-fuconolactonase</fullName>
    </submittedName>
</protein>
<dbReference type="OrthoDB" id="5450317at2"/>
<organism evidence="3 4">
    <name type="scientific">Diaminobutyricimonas aerilata</name>
    <dbReference type="NCBI Taxonomy" id="1162967"/>
    <lineage>
        <taxon>Bacteria</taxon>
        <taxon>Bacillati</taxon>
        <taxon>Actinomycetota</taxon>
        <taxon>Actinomycetes</taxon>
        <taxon>Micrococcales</taxon>
        <taxon>Microbacteriaceae</taxon>
        <taxon>Diaminobutyricimonas</taxon>
    </lineage>
</organism>
<accession>A0A2M9CMA3</accession>